<keyword evidence="3" id="KW-1185">Reference proteome</keyword>
<dbReference type="Proteomes" id="UP000241507">
    <property type="component" value="Chromosome"/>
</dbReference>
<feature type="compositionally biased region" description="Basic and acidic residues" evidence="1">
    <location>
        <begin position="1"/>
        <end position="40"/>
    </location>
</feature>
<feature type="region of interest" description="Disordered" evidence="1">
    <location>
        <begin position="1"/>
        <end position="67"/>
    </location>
</feature>
<evidence type="ECO:0000313" key="3">
    <source>
        <dbReference type="Proteomes" id="UP000241507"/>
    </source>
</evidence>
<dbReference type="RefSeq" id="WP_107012612.1">
    <property type="nucleotide sequence ID" value="NZ_CP028136.1"/>
</dbReference>
<dbReference type="EMBL" id="CP028136">
    <property type="protein sequence ID" value="AVR45836.1"/>
    <property type="molecule type" value="Genomic_DNA"/>
</dbReference>
<accession>A0A2R3Z6D3</accession>
<name>A0A2R3Z6D3_9FLAO</name>
<organism evidence="2 3">
    <name type="scientific">Christiangramia fulva</name>
    <dbReference type="NCBI Taxonomy" id="2126553"/>
    <lineage>
        <taxon>Bacteria</taxon>
        <taxon>Pseudomonadati</taxon>
        <taxon>Bacteroidota</taxon>
        <taxon>Flavobacteriia</taxon>
        <taxon>Flavobacteriales</taxon>
        <taxon>Flavobacteriaceae</taxon>
        <taxon>Christiangramia</taxon>
    </lineage>
</organism>
<sequence length="67" mass="8289">MMKLKDEKKEELKRDIQHPDNERQKREFMDAEQKEELKKESGKKRKIDPEDELKSREDFRDKKGKKE</sequence>
<feature type="compositionally biased region" description="Basic and acidic residues" evidence="1">
    <location>
        <begin position="52"/>
        <end position="61"/>
    </location>
</feature>
<gene>
    <name evidence="2" type="ORF">C7S20_11560</name>
</gene>
<proteinExistence type="predicted"/>
<evidence type="ECO:0000313" key="2">
    <source>
        <dbReference type="EMBL" id="AVR45836.1"/>
    </source>
</evidence>
<dbReference type="KEGG" id="grs:C7S20_11560"/>
<dbReference type="AlphaFoldDB" id="A0A2R3Z6D3"/>
<reference evidence="3" key="1">
    <citation type="submission" date="2018-03" db="EMBL/GenBank/DDBJ databases">
        <title>Gramella fulva sp. nov., isolated from a dry surface of tidal flat.</title>
        <authorList>
            <person name="Hwang S.H."/>
            <person name="Hwang W.M."/>
            <person name="Kang K."/>
            <person name="Ahn T.-Y."/>
        </authorList>
    </citation>
    <scope>NUCLEOTIDE SEQUENCE [LARGE SCALE GENOMIC DNA]</scope>
    <source>
        <strain evidence="3">SH35</strain>
    </source>
</reference>
<evidence type="ECO:0000256" key="1">
    <source>
        <dbReference type="SAM" id="MobiDB-lite"/>
    </source>
</evidence>
<protein>
    <submittedName>
        <fullName evidence="2">Uncharacterized protein</fullName>
    </submittedName>
</protein>